<keyword evidence="3" id="KW-0238">DNA-binding</keyword>
<comment type="caution">
    <text evidence="7">The sequence shown here is derived from an EMBL/GenBank/DDBJ whole genome shotgun (WGS) entry which is preliminary data.</text>
</comment>
<dbReference type="Gene3D" id="3.40.190.290">
    <property type="match status" value="1"/>
</dbReference>
<evidence type="ECO:0000313" key="8">
    <source>
        <dbReference type="Proteomes" id="UP001198962"/>
    </source>
</evidence>
<dbReference type="InterPro" id="IPR036390">
    <property type="entry name" value="WH_DNA-bd_sf"/>
</dbReference>
<dbReference type="AlphaFoldDB" id="A0AAE3ANM7"/>
<name>A0AAE3ANM7_9FIRM</name>
<dbReference type="Gene3D" id="1.10.10.10">
    <property type="entry name" value="Winged helix-like DNA-binding domain superfamily/Winged helix DNA-binding domain"/>
    <property type="match status" value="1"/>
</dbReference>
<dbReference type="Pfam" id="PF03466">
    <property type="entry name" value="LysR_substrate"/>
    <property type="match status" value="2"/>
</dbReference>
<protein>
    <submittedName>
        <fullName evidence="7">LysR family transcriptional regulator</fullName>
    </submittedName>
</protein>
<proteinExistence type="inferred from homology"/>
<keyword evidence="4" id="KW-0804">Transcription</keyword>
<keyword evidence="8" id="KW-1185">Reference proteome</keyword>
<dbReference type="PROSITE" id="PS50931">
    <property type="entry name" value="HTH_LYSR"/>
    <property type="match status" value="1"/>
</dbReference>
<dbReference type="PRINTS" id="PR00039">
    <property type="entry name" value="HTHLYSR"/>
</dbReference>
<dbReference type="EMBL" id="JAJEPU010000023">
    <property type="protein sequence ID" value="MCC2165014.1"/>
    <property type="molecule type" value="Genomic_DNA"/>
</dbReference>
<sequence>MTIRHMRIFLAVTENGNNLTRTANQLYMAQPAVTVAIQELEQYYGVNLFDRLGKRLYLTEAGKQFREYVVRILGLFDDMEEGMKSWGSRGVLRVGSSITIGSQFMPGYVEEYAKTHPNIDTQVLIGPSDRIEKKILNNELDIALVESPVHESHLIAEQYMEDYLVIIAPGNSKERDLYNSFCEDQRETQRQEASAKRQERPDEIQDESPKEIQEMTVEEFASQRLLLREPGSGTRESIEKVLEPFSIQLKTSWEATSTTALVNAVISGLGISIVPRRMVEAPLRSGQIREIHVQGLEFQRYFYMVYHRDKLLTAPIRDFMELCRNYESLHPQPRYSGLF</sequence>
<evidence type="ECO:0000256" key="1">
    <source>
        <dbReference type="ARBA" id="ARBA00009437"/>
    </source>
</evidence>
<dbReference type="InterPro" id="IPR005119">
    <property type="entry name" value="LysR_subst-bd"/>
</dbReference>
<evidence type="ECO:0000256" key="4">
    <source>
        <dbReference type="ARBA" id="ARBA00023163"/>
    </source>
</evidence>
<dbReference type="RefSeq" id="WP_308451451.1">
    <property type="nucleotide sequence ID" value="NZ_JAJEPU010000023.1"/>
</dbReference>
<feature type="domain" description="HTH lysR-type" evidence="6">
    <location>
        <begin position="1"/>
        <end position="59"/>
    </location>
</feature>
<feature type="region of interest" description="Disordered" evidence="5">
    <location>
        <begin position="184"/>
        <end position="211"/>
    </location>
</feature>
<keyword evidence="2" id="KW-0805">Transcription regulation</keyword>
<dbReference type="SUPFAM" id="SSF46785">
    <property type="entry name" value="Winged helix' DNA-binding domain"/>
    <property type="match status" value="1"/>
</dbReference>
<evidence type="ECO:0000256" key="5">
    <source>
        <dbReference type="SAM" id="MobiDB-lite"/>
    </source>
</evidence>
<organism evidence="7 8">
    <name type="scientific">Brotaphodocola catenula</name>
    <dbReference type="NCBI Taxonomy" id="2885361"/>
    <lineage>
        <taxon>Bacteria</taxon>
        <taxon>Bacillati</taxon>
        <taxon>Bacillota</taxon>
        <taxon>Clostridia</taxon>
        <taxon>Lachnospirales</taxon>
        <taxon>Lachnospiraceae</taxon>
        <taxon>Brotaphodocola</taxon>
    </lineage>
</organism>
<dbReference type="InterPro" id="IPR000847">
    <property type="entry name" value="LysR_HTH_N"/>
</dbReference>
<gene>
    <name evidence="7" type="ORF">LKD32_08990</name>
</gene>
<evidence type="ECO:0000259" key="6">
    <source>
        <dbReference type="PROSITE" id="PS50931"/>
    </source>
</evidence>
<dbReference type="GO" id="GO:0000976">
    <property type="term" value="F:transcription cis-regulatory region binding"/>
    <property type="evidence" value="ECO:0007669"/>
    <property type="project" value="TreeGrafter"/>
</dbReference>
<dbReference type="InterPro" id="IPR036388">
    <property type="entry name" value="WH-like_DNA-bd_sf"/>
</dbReference>
<evidence type="ECO:0000256" key="2">
    <source>
        <dbReference type="ARBA" id="ARBA00023015"/>
    </source>
</evidence>
<dbReference type="PANTHER" id="PTHR30126:SF40">
    <property type="entry name" value="HTH-TYPE TRANSCRIPTIONAL REGULATOR GLTR"/>
    <property type="match status" value="1"/>
</dbReference>
<accession>A0AAE3ANM7</accession>
<evidence type="ECO:0000256" key="3">
    <source>
        <dbReference type="ARBA" id="ARBA00023125"/>
    </source>
</evidence>
<dbReference type="PANTHER" id="PTHR30126">
    <property type="entry name" value="HTH-TYPE TRANSCRIPTIONAL REGULATOR"/>
    <property type="match status" value="1"/>
</dbReference>
<dbReference type="GO" id="GO:0003700">
    <property type="term" value="F:DNA-binding transcription factor activity"/>
    <property type="evidence" value="ECO:0007669"/>
    <property type="project" value="InterPro"/>
</dbReference>
<dbReference type="Proteomes" id="UP001198962">
    <property type="component" value="Unassembled WGS sequence"/>
</dbReference>
<dbReference type="SUPFAM" id="SSF53850">
    <property type="entry name" value="Periplasmic binding protein-like II"/>
    <property type="match status" value="1"/>
</dbReference>
<comment type="similarity">
    <text evidence="1">Belongs to the LysR transcriptional regulatory family.</text>
</comment>
<dbReference type="Pfam" id="PF00126">
    <property type="entry name" value="HTH_1"/>
    <property type="match status" value="1"/>
</dbReference>
<reference evidence="7" key="1">
    <citation type="submission" date="2021-10" db="EMBL/GenBank/DDBJ databases">
        <title>Anaerobic single-cell dispensing facilitates the cultivation of human gut bacteria.</title>
        <authorList>
            <person name="Afrizal A."/>
        </authorList>
    </citation>
    <scope>NUCLEOTIDE SEQUENCE</scope>
    <source>
        <strain evidence="7">CLA-AA-H274</strain>
    </source>
</reference>
<evidence type="ECO:0000313" key="7">
    <source>
        <dbReference type="EMBL" id="MCC2165014.1"/>
    </source>
</evidence>